<dbReference type="Pfam" id="PF13749">
    <property type="entry name" value="HATPase_c_4"/>
    <property type="match status" value="1"/>
</dbReference>
<dbReference type="EMBL" id="AONC01000057">
    <property type="protein sequence ID" value="EXJ13795.1"/>
    <property type="molecule type" value="Genomic_DNA"/>
</dbReference>
<dbReference type="eggNOG" id="COG2865">
    <property type="taxonomic scope" value="Bacteria"/>
</dbReference>
<dbReference type="Proteomes" id="UP000019460">
    <property type="component" value="Unassembled WGS sequence"/>
</dbReference>
<evidence type="ECO:0000259" key="1">
    <source>
        <dbReference type="Pfam" id="PF04326"/>
    </source>
</evidence>
<dbReference type="Gene3D" id="3.30.565.60">
    <property type="match status" value="1"/>
</dbReference>
<comment type="caution">
    <text evidence="2">The sequence shown here is derived from an EMBL/GenBank/DDBJ whole genome shotgun (WGS) entry which is preliminary data.</text>
</comment>
<dbReference type="InterPro" id="IPR038475">
    <property type="entry name" value="RecG_C_sf"/>
</dbReference>
<dbReference type="OrthoDB" id="34589at2"/>
<dbReference type="AlphaFoldDB" id="W9VTT3"/>
<dbReference type="RefSeq" id="WP_043756334.1">
    <property type="nucleotide sequence ID" value="NZ_AONC01000057.1"/>
</dbReference>
<dbReference type="PANTHER" id="PTHR30595">
    <property type="entry name" value="GLPR-RELATED TRANSCRIPTIONAL REPRESSOR"/>
    <property type="match status" value="1"/>
</dbReference>
<dbReference type="STRING" id="1249627.D779_3334"/>
<organism evidence="2 3">
    <name type="scientific">Imhoffiella purpurea</name>
    <dbReference type="NCBI Taxonomy" id="1249627"/>
    <lineage>
        <taxon>Bacteria</taxon>
        <taxon>Pseudomonadati</taxon>
        <taxon>Pseudomonadota</taxon>
        <taxon>Gammaproteobacteria</taxon>
        <taxon>Chromatiales</taxon>
        <taxon>Chromatiaceae</taxon>
        <taxon>Imhoffiella</taxon>
    </lineage>
</organism>
<dbReference type="Gene3D" id="3.30.950.30">
    <property type="entry name" value="Schlafen, AAA domain"/>
    <property type="match status" value="1"/>
</dbReference>
<proteinExistence type="predicted"/>
<name>W9VTT3_9GAMM</name>
<evidence type="ECO:0000313" key="3">
    <source>
        <dbReference type="Proteomes" id="UP000019460"/>
    </source>
</evidence>
<reference evidence="2 3" key="1">
    <citation type="submission" date="2012-11" db="EMBL/GenBank/DDBJ databases">
        <title>Genome assembly of Thiorhodococcus sp. AK35.</title>
        <authorList>
            <person name="Nupur N."/>
            <person name="Khatri I."/>
            <person name="Subramanian S."/>
            <person name="Pinnaka A."/>
        </authorList>
    </citation>
    <scope>NUCLEOTIDE SEQUENCE [LARGE SCALE GENOMIC DNA]</scope>
    <source>
        <strain evidence="2 3">AK35</strain>
    </source>
</reference>
<dbReference type="Pfam" id="PF04326">
    <property type="entry name" value="SLFN_AlbA_2"/>
    <property type="match status" value="1"/>
</dbReference>
<gene>
    <name evidence="2" type="ORF">D779_3334</name>
</gene>
<sequence length="415" mass="46785">MRADELMRRIRLGEDSTLEMKQVRVRGAGKVVEPHADGLSDELAAMGNASGGLLVLGVDDKTKEIPGIPLEDLDAVETWLTAICTDRIRPPLDLVTRHLELPGPDGAPRPVILAEVPKSLWVHESANGYFRRVGHAKRKLTPDALARLFQQRSQARLIRFEEQEVPGCGFDDLDALLLRRFLKPEQGDPADQLTRLHLLRDVDGQRVPSVAGVLLCTLDPSRWLRNAEIIAVAHSGLENDPNDQIDAREIRGPLDRQIMDAFHFVQRNMRTSARKPLGRIDYPQYPLDAVFEAIVNAVAHRDYSLHSQRIRLFMFRDRLEIHSPGTLPNTLSLESMARLSVPRNEVIASLFARYYPIEDPELGRSYLMDRRGFGVELILREGERLSGRPPLYETIGDLELCLTIFAATLPEEREG</sequence>
<accession>W9VTT3</accession>
<dbReference type="InterPro" id="IPR007421">
    <property type="entry name" value="Schlafen_AlbA_2_dom"/>
</dbReference>
<dbReference type="InterPro" id="IPR038461">
    <property type="entry name" value="Schlafen_AlbA_2_dom_sf"/>
</dbReference>
<feature type="domain" description="Schlafen AlbA-2" evidence="1">
    <location>
        <begin position="14"/>
        <end position="140"/>
    </location>
</feature>
<dbReference type="PANTHER" id="PTHR30595:SF6">
    <property type="entry name" value="SCHLAFEN ALBA-2 DOMAIN-CONTAINING PROTEIN"/>
    <property type="match status" value="1"/>
</dbReference>
<evidence type="ECO:0000313" key="2">
    <source>
        <dbReference type="EMBL" id="EXJ13795.1"/>
    </source>
</evidence>
<protein>
    <recommendedName>
        <fullName evidence="1">Schlafen AlbA-2 domain-containing protein</fullName>
    </recommendedName>
</protein>
<keyword evidence="3" id="KW-1185">Reference proteome</keyword>